<dbReference type="InterPro" id="IPR015753">
    <property type="entry name" value="LRRC37"/>
</dbReference>
<protein>
    <recommendedName>
        <fullName evidence="6">LRRC37A/B like protein 1 C-terminal domain-containing protein</fullName>
    </recommendedName>
</protein>
<dbReference type="InterPro" id="IPR029423">
    <property type="entry name" value="LRRC37AB_C"/>
</dbReference>
<comment type="caution">
    <text evidence="7">The sequence shown here is derived from an EMBL/GenBank/DDBJ whole genome shotgun (WGS) entry which is preliminary data.</text>
</comment>
<dbReference type="SMART" id="SM00369">
    <property type="entry name" value="LRR_TYP"/>
    <property type="match status" value="3"/>
</dbReference>
<evidence type="ECO:0000256" key="5">
    <source>
        <dbReference type="SAM" id="SignalP"/>
    </source>
</evidence>
<sequence>MGPIATLYTHLFIVLVLVSLTRLDTATEPCPTPCRCTVEILNCSRTTNPPGLHRVPFPKAAGHPHVFFFLDFTDNAISTIGKQAWRAYPWAEYLVLKGNSLSRLQNTSLDGLLSLTHLDLSCNKIRAIEKNAFEPVPFLQFINLSGNNIGRITQGAFEAWHGMQFLLKLVLNHNQLTAIEDANFYKLPSLKFLDLGATGIAPNTLVNLLKTTLQLKTLILPKKMTCCLCRIQDDIEVLSEEDEGFHKMQNEVMKILETRKLNSSITLSILPERPLQENVSLAMPVNQGLSHFGIHFNKLTPQLFTTVKQLGKLKADDFLDVKWTDKSELKKLFMLAKLLQTALKEKIVEYEKEGEAAEASNNTSTEAPKELVAPALRKKRDVRKAKKENWSRSRRKSLFGVGRNRQEFSKVPVQYADLPDTLDLPAGAQHWRRLSNGQEPLRSHQAGAHLSSWKRSISDSSTESPALTASILVDDNDDNDLTGKVVIILKHTNRSGKHRKTITAPPVHKQEEEVASQYSQPESHPAPLSPNEPIRGNMENIGGNVGGNVGQYAGGNGGESQMLFNKEQLLDQLMHRGTKPKIPADDSETLNELSPDITLSHETHWEHHEPKTSASPQQNLRTPQDDYLLQGDLFEAELNKRLAPLIPNVPVRNLISHVIRILKMDCTEPTIQMACAKLISRTGLLMKLFSERENIKETSSLWKSYFWPVKNAGNKTKAHGRKMGKPSDEIARQGIPEYGYGNKLLLAISVTAVIMVIIAVICLIEVTLIWKELKICSQRSAARSREGTPQEKRSFLGRRRKSALEKQASAASSLDKPLWLKDMYQPLDEARRKSMADKLHDEESSEEDELFNWANARYT</sequence>
<evidence type="ECO:0000256" key="4">
    <source>
        <dbReference type="SAM" id="Phobius"/>
    </source>
</evidence>
<feature type="signal peptide" evidence="5">
    <location>
        <begin position="1"/>
        <end position="26"/>
    </location>
</feature>
<keyword evidence="1" id="KW-0433">Leucine-rich repeat</keyword>
<evidence type="ECO:0000313" key="8">
    <source>
        <dbReference type="Proteomes" id="UP000826234"/>
    </source>
</evidence>
<evidence type="ECO:0000259" key="6">
    <source>
        <dbReference type="Pfam" id="PF14914"/>
    </source>
</evidence>
<evidence type="ECO:0000313" key="7">
    <source>
        <dbReference type="EMBL" id="KAH0626961.1"/>
    </source>
</evidence>
<accession>A0ABQ7TC02</accession>
<feature type="transmembrane region" description="Helical" evidence="4">
    <location>
        <begin position="744"/>
        <end position="770"/>
    </location>
</feature>
<dbReference type="PROSITE" id="PS51450">
    <property type="entry name" value="LRR"/>
    <property type="match status" value="1"/>
</dbReference>
<evidence type="ECO:0000256" key="1">
    <source>
        <dbReference type="ARBA" id="ARBA00022614"/>
    </source>
</evidence>
<keyword evidence="4" id="KW-1133">Transmembrane helix</keyword>
<feature type="domain" description="LRRC37A/B like protein 1 C-terminal" evidence="6">
    <location>
        <begin position="630"/>
        <end position="767"/>
    </location>
</feature>
<gene>
    <name evidence="7" type="ORF">JD844_002290</name>
</gene>
<name>A0ABQ7TC02_PHRPL</name>
<feature type="region of interest" description="Disordered" evidence="3">
    <location>
        <begin position="440"/>
        <end position="461"/>
    </location>
</feature>
<dbReference type="InterPro" id="IPR001611">
    <property type="entry name" value="Leu-rich_rpt"/>
</dbReference>
<feature type="region of interest" description="Disordered" evidence="3">
    <location>
        <begin position="354"/>
        <end position="389"/>
    </location>
</feature>
<dbReference type="Gene3D" id="3.80.10.10">
    <property type="entry name" value="Ribonuclease Inhibitor"/>
    <property type="match status" value="1"/>
</dbReference>
<keyword evidence="5" id="KW-0732">Signal</keyword>
<keyword evidence="4" id="KW-0812">Transmembrane</keyword>
<dbReference type="InterPro" id="IPR003591">
    <property type="entry name" value="Leu-rich_rpt_typical-subtyp"/>
</dbReference>
<dbReference type="Pfam" id="PF13855">
    <property type="entry name" value="LRR_8"/>
    <property type="match status" value="1"/>
</dbReference>
<dbReference type="Pfam" id="PF14914">
    <property type="entry name" value="LRRC37AB_C"/>
    <property type="match status" value="1"/>
</dbReference>
<evidence type="ECO:0000256" key="3">
    <source>
        <dbReference type="SAM" id="MobiDB-lite"/>
    </source>
</evidence>
<dbReference type="PANTHER" id="PTHR23045">
    <property type="entry name" value="LEUCINE-RICH REPEAT-CONTAINING PROTEIN 37A"/>
    <property type="match status" value="1"/>
</dbReference>
<feature type="region of interest" description="Disordered" evidence="3">
    <location>
        <begin position="834"/>
        <end position="859"/>
    </location>
</feature>
<keyword evidence="2" id="KW-0677">Repeat</keyword>
<evidence type="ECO:0000256" key="2">
    <source>
        <dbReference type="ARBA" id="ARBA00022737"/>
    </source>
</evidence>
<organism evidence="7 8">
    <name type="scientific">Phrynosoma platyrhinos</name>
    <name type="common">Desert horned lizard</name>
    <dbReference type="NCBI Taxonomy" id="52577"/>
    <lineage>
        <taxon>Eukaryota</taxon>
        <taxon>Metazoa</taxon>
        <taxon>Chordata</taxon>
        <taxon>Craniata</taxon>
        <taxon>Vertebrata</taxon>
        <taxon>Euteleostomi</taxon>
        <taxon>Lepidosauria</taxon>
        <taxon>Squamata</taxon>
        <taxon>Bifurcata</taxon>
        <taxon>Unidentata</taxon>
        <taxon>Episquamata</taxon>
        <taxon>Toxicofera</taxon>
        <taxon>Iguania</taxon>
        <taxon>Phrynosomatidae</taxon>
        <taxon>Phrynosomatinae</taxon>
        <taxon>Phrynosoma</taxon>
    </lineage>
</organism>
<dbReference type="SUPFAM" id="SSF52058">
    <property type="entry name" value="L domain-like"/>
    <property type="match status" value="1"/>
</dbReference>
<feature type="compositionally biased region" description="Basic residues" evidence="3">
    <location>
        <begin position="376"/>
        <end position="389"/>
    </location>
</feature>
<keyword evidence="8" id="KW-1185">Reference proteome</keyword>
<feature type="region of interest" description="Disordered" evidence="3">
    <location>
        <begin position="497"/>
        <end position="529"/>
    </location>
</feature>
<proteinExistence type="predicted"/>
<dbReference type="PANTHER" id="PTHR23045:SF9">
    <property type="entry name" value="LEUCINE RICH REPEAT CONTAINING 37A-RELATED"/>
    <property type="match status" value="1"/>
</dbReference>
<dbReference type="EMBL" id="JAIPUX010000521">
    <property type="protein sequence ID" value="KAH0626961.1"/>
    <property type="molecule type" value="Genomic_DNA"/>
</dbReference>
<feature type="chain" id="PRO_5045828426" description="LRRC37A/B like protein 1 C-terminal domain-containing protein" evidence="5">
    <location>
        <begin position="27"/>
        <end position="859"/>
    </location>
</feature>
<reference evidence="7 8" key="1">
    <citation type="journal article" date="2022" name="Gigascience">
        <title>A chromosome-level genome assembly and annotation of the desert horned lizard, Phrynosoma platyrhinos, provides insight into chromosomal rearrangements among reptiles.</title>
        <authorList>
            <person name="Koochekian N."/>
            <person name="Ascanio A."/>
            <person name="Farleigh K."/>
            <person name="Card D.C."/>
            <person name="Schield D.R."/>
            <person name="Castoe T.A."/>
            <person name="Jezkova T."/>
        </authorList>
    </citation>
    <scope>NUCLEOTIDE SEQUENCE [LARGE SCALE GENOMIC DNA]</scope>
    <source>
        <strain evidence="7">NK-2021</strain>
    </source>
</reference>
<keyword evidence="4" id="KW-0472">Membrane</keyword>
<dbReference type="InterPro" id="IPR032675">
    <property type="entry name" value="LRR_dom_sf"/>
</dbReference>
<dbReference type="Proteomes" id="UP000826234">
    <property type="component" value="Unassembled WGS sequence"/>
</dbReference>